<dbReference type="Gene3D" id="3.90.550.10">
    <property type="entry name" value="Spore Coat Polysaccharide Biosynthesis Protein SpsA, Chain A"/>
    <property type="match status" value="1"/>
</dbReference>
<evidence type="ECO:0000256" key="9">
    <source>
        <dbReference type="RuleBase" id="RU004190"/>
    </source>
</evidence>
<dbReference type="InterPro" id="IPR029044">
    <property type="entry name" value="Nucleotide-diphossugar_trans"/>
</dbReference>
<dbReference type="SUPFAM" id="SSF51182">
    <property type="entry name" value="RmlC-like cupins"/>
    <property type="match status" value="1"/>
</dbReference>
<feature type="domain" description="MannoseP isomerase/GMP-like beta-helix" evidence="12">
    <location>
        <begin position="311"/>
        <end position="363"/>
    </location>
</feature>
<comment type="similarity">
    <text evidence="2 9">Belongs to the mannose-6-phosphate isomerase type 2 family.</text>
</comment>
<evidence type="ECO:0000313" key="13">
    <source>
        <dbReference type="EMBL" id="STY27975.1"/>
    </source>
</evidence>
<evidence type="ECO:0000256" key="8">
    <source>
        <dbReference type="ARBA" id="ARBA00047343"/>
    </source>
</evidence>
<keyword evidence="6" id="KW-0547">Nucleotide-binding</keyword>
<dbReference type="GO" id="GO:0004475">
    <property type="term" value="F:mannose-1-phosphate guanylyltransferase (GTP) activity"/>
    <property type="evidence" value="ECO:0007669"/>
    <property type="project" value="UniProtKB-EC"/>
</dbReference>
<dbReference type="InterPro" id="IPR049577">
    <property type="entry name" value="GMPP_N"/>
</dbReference>
<dbReference type="InterPro" id="IPR054566">
    <property type="entry name" value="ManC/GMP-like_b-helix"/>
</dbReference>
<dbReference type="GO" id="GO:0000271">
    <property type="term" value="P:polysaccharide biosynthetic process"/>
    <property type="evidence" value="ECO:0007669"/>
    <property type="project" value="InterPro"/>
</dbReference>
<feature type="domain" description="Mannose-6-phosphate isomerase type II C-terminal" evidence="11">
    <location>
        <begin position="368"/>
        <end position="481"/>
    </location>
</feature>
<evidence type="ECO:0000256" key="3">
    <source>
        <dbReference type="ARBA" id="ARBA00012387"/>
    </source>
</evidence>
<dbReference type="Pfam" id="PF01050">
    <property type="entry name" value="MannoseP_isomer"/>
    <property type="match status" value="1"/>
</dbReference>
<dbReference type="AlphaFoldDB" id="A0A378LLT2"/>
<dbReference type="InterPro" id="IPR006375">
    <property type="entry name" value="Man1P_GuaTrfase/Man6P_Isoase"/>
</dbReference>
<comment type="catalytic activity">
    <reaction evidence="8">
        <text>alpha-D-mannose 1-phosphate + GTP + H(+) = GDP-alpha-D-mannose + diphosphate</text>
        <dbReference type="Rhea" id="RHEA:15229"/>
        <dbReference type="ChEBI" id="CHEBI:15378"/>
        <dbReference type="ChEBI" id="CHEBI:33019"/>
        <dbReference type="ChEBI" id="CHEBI:37565"/>
        <dbReference type="ChEBI" id="CHEBI:57527"/>
        <dbReference type="ChEBI" id="CHEBI:58409"/>
        <dbReference type="EC" id="2.7.7.13"/>
    </reaction>
</comment>
<dbReference type="EMBL" id="UGPB01000001">
    <property type="protein sequence ID" value="STY27975.1"/>
    <property type="molecule type" value="Genomic_DNA"/>
</dbReference>
<reference evidence="13 14" key="1">
    <citation type="submission" date="2018-06" db="EMBL/GenBank/DDBJ databases">
        <authorList>
            <consortium name="Pathogen Informatics"/>
            <person name="Doyle S."/>
        </authorList>
    </citation>
    <scope>NUCLEOTIDE SEQUENCE [LARGE SCALE GENOMIC DNA]</scope>
    <source>
        <strain evidence="13 14">NCTC11532</strain>
    </source>
</reference>
<evidence type="ECO:0000256" key="2">
    <source>
        <dbReference type="ARBA" id="ARBA00006115"/>
    </source>
</evidence>
<evidence type="ECO:0000256" key="5">
    <source>
        <dbReference type="ARBA" id="ARBA00022695"/>
    </source>
</evidence>
<dbReference type="InterPro" id="IPR005835">
    <property type="entry name" value="NTP_transferase_dom"/>
</dbReference>
<dbReference type="NCBIfam" id="TIGR01479">
    <property type="entry name" value="GMP_PMI"/>
    <property type="match status" value="1"/>
</dbReference>
<keyword evidence="4 13" id="KW-0808">Transferase</keyword>
<evidence type="ECO:0000256" key="7">
    <source>
        <dbReference type="ARBA" id="ARBA00023134"/>
    </source>
</evidence>
<accession>A0A378LLT2</accession>
<evidence type="ECO:0000256" key="4">
    <source>
        <dbReference type="ARBA" id="ARBA00022679"/>
    </source>
</evidence>
<keyword evidence="5 13" id="KW-0548">Nucleotidyltransferase</keyword>
<dbReference type="GO" id="GO:0005525">
    <property type="term" value="F:GTP binding"/>
    <property type="evidence" value="ECO:0007669"/>
    <property type="project" value="UniProtKB-KW"/>
</dbReference>
<dbReference type="GO" id="GO:0009298">
    <property type="term" value="P:GDP-mannose biosynthetic process"/>
    <property type="evidence" value="ECO:0007669"/>
    <property type="project" value="UniProtKB-UniPathway"/>
</dbReference>
<keyword evidence="7" id="KW-0342">GTP-binding</keyword>
<protein>
    <recommendedName>
        <fullName evidence="3">mannose-1-phosphate guanylyltransferase</fullName>
        <ecNumber evidence="3">2.7.7.13</ecNumber>
    </recommendedName>
</protein>
<dbReference type="EC" id="2.7.7.13" evidence="3"/>
<dbReference type="Pfam" id="PF22640">
    <property type="entry name" value="ManC_GMP_beta-helix"/>
    <property type="match status" value="1"/>
</dbReference>
<dbReference type="InterPro" id="IPR011051">
    <property type="entry name" value="RmlC_Cupin_sf"/>
</dbReference>
<dbReference type="UniPathway" id="UPA00126">
    <property type="reaction ID" value="UER00930"/>
</dbReference>
<evidence type="ECO:0000259" key="10">
    <source>
        <dbReference type="Pfam" id="PF00483"/>
    </source>
</evidence>
<dbReference type="OrthoDB" id="9806359at2"/>
<evidence type="ECO:0000259" key="11">
    <source>
        <dbReference type="Pfam" id="PF01050"/>
    </source>
</evidence>
<keyword evidence="14" id="KW-1185">Reference proteome</keyword>
<dbReference type="FunFam" id="3.90.550.10:FF:000046">
    <property type="entry name" value="Mannose-1-phosphate guanylyltransferase (GDP)"/>
    <property type="match status" value="1"/>
</dbReference>
<dbReference type="InterPro" id="IPR014710">
    <property type="entry name" value="RmlC-like_jellyroll"/>
</dbReference>
<dbReference type="FunFam" id="2.60.120.10:FF:000032">
    <property type="entry name" value="Mannose-1-phosphate guanylyltransferase/mannose-6-phosphate isomerase"/>
    <property type="match status" value="1"/>
</dbReference>
<dbReference type="Gene3D" id="2.60.120.10">
    <property type="entry name" value="Jelly Rolls"/>
    <property type="match status" value="1"/>
</dbReference>
<dbReference type="CDD" id="cd02213">
    <property type="entry name" value="cupin_PMI_typeII_C"/>
    <property type="match status" value="1"/>
</dbReference>
<gene>
    <name evidence="13" type="primary">cpsB</name>
    <name evidence="13" type="ORF">NCTC11532_00136</name>
</gene>
<evidence type="ECO:0000256" key="1">
    <source>
        <dbReference type="ARBA" id="ARBA00004823"/>
    </source>
</evidence>
<dbReference type="InterPro" id="IPR001538">
    <property type="entry name" value="Man6P_isomerase-2_C"/>
</dbReference>
<dbReference type="InterPro" id="IPR051161">
    <property type="entry name" value="Mannose-6P_isomerase_type2"/>
</dbReference>
<sequence>MLIEFAHYAITWNFMTTTLYPVILAGGSGTRLWPLSRKNYPKQFLALNGELSLLQQTVKRAQNLAKNHSIIVSNDAHYFLCQDQLNNITEAMTYILEPCARNTAPAIACAAHYLSQIAGPDAVMLVLPSDHWIADDQAWQEAMILGAQFAAEQEALITFGIEPDSPKTGYGYIEAGLPLAEGVQQVLSFREKPALERAMEFIASKNYFWNSGMFVCRAGIYLQELAEFQPDIYYFSQQAILKAQHHHDYLRLDLDYFTRCESESIDYAIMEKTNKAAVIPVSMQWSDLGCWSAVADANTPDQDGNTVTGKVLAQNSKNCLIHSNDILVTAIGVQDQIIVATQDAVLVADKQYSQQVKDLVNSLNKDHHQLTQDHQRVSRPWGYYEILAEGSSFKVKRLMVKPGARLSLQMHQHRAEHWVVVSGTAEVINDNQTIHLSVNQSTYIAQNTLHRLSNPGNEPLYVIEVQSGDYLGEDDIKRFDDLYARALL</sequence>
<dbReference type="Proteomes" id="UP000255297">
    <property type="component" value="Unassembled WGS sequence"/>
</dbReference>
<comment type="pathway">
    <text evidence="1">Nucleotide-sugar biosynthesis; GDP-alpha-D-mannose biosynthesis; GDP-alpha-D-mannose from alpha-D-mannose 1-phosphate (GTP route): step 1/1.</text>
</comment>
<proteinExistence type="inferred from homology"/>
<evidence type="ECO:0000313" key="14">
    <source>
        <dbReference type="Proteomes" id="UP000255297"/>
    </source>
</evidence>
<name>A0A378LLT2_9GAMM</name>
<dbReference type="PANTHER" id="PTHR46390">
    <property type="entry name" value="MANNOSE-1-PHOSPHATE GUANYLYLTRANSFERASE"/>
    <property type="match status" value="1"/>
</dbReference>
<feature type="domain" description="Nucleotidyl transferase" evidence="10">
    <location>
        <begin position="21"/>
        <end position="301"/>
    </location>
</feature>
<dbReference type="PANTHER" id="PTHR46390:SF1">
    <property type="entry name" value="MANNOSE-1-PHOSPHATE GUANYLYLTRANSFERASE"/>
    <property type="match status" value="1"/>
</dbReference>
<dbReference type="Pfam" id="PF00483">
    <property type="entry name" value="NTP_transferase"/>
    <property type="match status" value="1"/>
</dbReference>
<dbReference type="STRING" id="1122170.GCA_000701265_01693"/>
<dbReference type="CDD" id="cd02509">
    <property type="entry name" value="GDP-M1P_Guanylyltransferase"/>
    <property type="match status" value="1"/>
</dbReference>
<organism evidence="13 14">
    <name type="scientific">Legionella wadsworthii</name>
    <dbReference type="NCBI Taxonomy" id="28088"/>
    <lineage>
        <taxon>Bacteria</taxon>
        <taxon>Pseudomonadati</taxon>
        <taxon>Pseudomonadota</taxon>
        <taxon>Gammaproteobacteria</taxon>
        <taxon>Legionellales</taxon>
        <taxon>Legionellaceae</taxon>
        <taxon>Legionella</taxon>
    </lineage>
</organism>
<dbReference type="SUPFAM" id="SSF53448">
    <property type="entry name" value="Nucleotide-diphospho-sugar transferases"/>
    <property type="match status" value="1"/>
</dbReference>
<evidence type="ECO:0000256" key="6">
    <source>
        <dbReference type="ARBA" id="ARBA00022741"/>
    </source>
</evidence>
<evidence type="ECO:0000259" key="12">
    <source>
        <dbReference type="Pfam" id="PF22640"/>
    </source>
</evidence>